<evidence type="ECO:0000313" key="2">
    <source>
        <dbReference type="Proteomes" id="UP000276506"/>
    </source>
</evidence>
<gene>
    <name evidence="1" type="ORF">EGJ28_21270</name>
</gene>
<evidence type="ECO:0008006" key="3">
    <source>
        <dbReference type="Google" id="ProtNLM"/>
    </source>
</evidence>
<reference evidence="1 2" key="1">
    <citation type="submission" date="2018-10" db="EMBL/GenBank/DDBJ databases">
        <title>Transmission dynamics of multidrug resistant bacteria on intensive care unit surfaces.</title>
        <authorList>
            <person name="D'Souza A.W."/>
            <person name="Potter R.F."/>
            <person name="Wallace M."/>
            <person name="Shupe A."/>
            <person name="Patel S."/>
            <person name="Sun S."/>
            <person name="Gul D."/>
            <person name="Kwon J.H."/>
            <person name="Andleeb S."/>
            <person name="Burnham C.-A.D."/>
            <person name="Dantas G."/>
        </authorList>
    </citation>
    <scope>NUCLEOTIDE SEQUENCE [LARGE SCALE GENOMIC DNA]</scope>
    <source>
        <strain evidence="1 2">PX_177</strain>
    </source>
</reference>
<evidence type="ECO:0000313" key="1">
    <source>
        <dbReference type="EMBL" id="RRV05471.1"/>
    </source>
</evidence>
<dbReference type="PROSITE" id="PS51257">
    <property type="entry name" value="PROKAR_LIPOPROTEIN"/>
    <property type="match status" value="1"/>
</dbReference>
<dbReference type="AlphaFoldDB" id="A0A3R8TX40"/>
<dbReference type="EMBL" id="RHQL01000018">
    <property type="protein sequence ID" value="RRV05471.1"/>
    <property type="molecule type" value="Genomic_DNA"/>
</dbReference>
<organism evidence="1 2">
    <name type="scientific">Stutzerimonas xanthomarina</name>
    <dbReference type="NCBI Taxonomy" id="271420"/>
    <lineage>
        <taxon>Bacteria</taxon>
        <taxon>Pseudomonadati</taxon>
        <taxon>Pseudomonadota</taxon>
        <taxon>Gammaproteobacteria</taxon>
        <taxon>Pseudomonadales</taxon>
        <taxon>Pseudomonadaceae</taxon>
        <taxon>Stutzerimonas</taxon>
    </lineage>
</organism>
<sequence length="208" mass="23416">MFKPLFCYSAILVGLTGCATDLPEYRDWSYEYASKAHSGTVLVTERTNVPTGQCHDKWRDENPYQPSGVNQTVGFRLEVQIHDQSDETFGEVIAVELPSNQGKDVVIRDFQRTRSLMLSPDSNGIVKQGDLFFFPEGYFLRAAQPKFEGQNLTFCLGVDHTYLPEAELSSVDPKIRMDRLNIRFVGKPGEELEYAAGTVKLTVRAVIL</sequence>
<name>A0A3R8TX40_9GAMM</name>
<comment type="caution">
    <text evidence="1">The sequence shown here is derived from an EMBL/GenBank/DDBJ whole genome shotgun (WGS) entry which is preliminary data.</text>
</comment>
<accession>A0A3R8TX40</accession>
<proteinExistence type="predicted"/>
<protein>
    <recommendedName>
        <fullName evidence="3">Lipoprotein</fullName>
    </recommendedName>
</protein>
<dbReference type="Proteomes" id="UP000276506">
    <property type="component" value="Unassembled WGS sequence"/>
</dbReference>
<dbReference type="RefSeq" id="WP_041109779.1">
    <property type="nucleotide sequence ID" value="NZ_RHQL01000018.1"/>
</dbReference>